<gene>
    <name evidence="4" type="ORF">SE15_06660</name>
</gene>
<dbReference type="InterPro" id="IPR003165">
    <property type="entry name" value="Piwi"/>
</dbReference>
<proteinExistence type="inferred from homology"/>
<dbReference type="Pfam" id="PF02171">
    <property type="entry name" value="Piwi"/>
    <property type="match status" value="1"/>
</dbReference>
<dbReference type="Proteomes" id="UP000050544">
    <property type="component" value="Unassembled WGS sequence"/>
</dbReference>
<evidence type="ECO:0000256" key="2">
    <source>
        <dbReference type="ARBA" id="ARBA00035032"/>
    </source>
</evidence>
<dbReference type="InterPro" id="IPR036397">
    <property type="entry name" value="RNaseH_sf"/>
</dbReference>
<dbReference type="Gene3D" id="3.30.420.10">
    <property type="entry name" value="Ribonuclease H-like superfamily/Ribonuclease H"/>
    <property type="match status" value="1"/>
</dbReference>
<dbReference type="EMBL" id="LGKO01000002">
    <property type="protein sequence ID" value="KPL84706.1"/>
    <property type="molecule type" value="Genomic_DNA"/>
</dbReference>
<evidence type="ECO:0000313" key="4">
    <source>
        <dbReference type="EMBL" id="KPL84706.1"/>
    </source>
</evidence>
<dbReference type="SUPFAM" id="SSF53098">
    <property type="entry name" value="Ribonuclease H-like"/>
    <property type="match status" value="1"/>
</dbReference>
<dbReference type="RefSeq" id="WP_054521282.1">
    <property type="nucleotide sequence ID" value="NZ_LGKO01000002.1"/>
</dbReference>
<dbReference type="OrthoDB" id="580851at2"/>
<evidence type="ECO:0000259" key="3">
    <source>
        <dbReference type="PROSITE" id="PS50822"/>
    </source>
</evidence>
<comment type="caution">
    <text evidence="4">The sequence shown here is derived from an EMBL/GenBank/DDBJ whole genome shotgun (WGS) entry which is preliminary data.</text>
</comment>
<dbReference type="STRING" id="869279.SE15_06660"/>
<evidence type="ECO:0000313" key="5">
    <source>
        <dbReference type="Proteomes" id="UP000050544"/>
    </source>
</evidence>
<dbReference type="GO" id="GO:0003676">
    <property type="term" value="F:nucleic acid binding"/>
    <property type="evidence" value="ECO:0007669"/>
    <property type="project" value="InterPro"/>
</dbReference>
<keyword evidence="5" id="KW-1185">Reference proteome</keyword>
<dbReference type="InterPro" id="IPR012337">
    <property type="entry name" value="RNaseH-like_sf"/>
</dbReference>
<accession>A0A0N8GQU9</accession>
<name>A0A0N8GQU9_9CHLR</name>
<dbReference type="AlphaFoldDB" id="A0A0N8GQU9"/>
<dbReference type="Gene3D" id="3.40.50.2300">
    <property type="match status" value="1"/>
</dbReference>
<evidence type="ECO:0000256" key="1">
    <source>
        <dbReference type="ARBA" id="ARBA00035012"/>
    </source>
</evidence>
<reference evidence="4 5" key="1">
    <citation type="submission" date="2015-07" db="EMBL/GenBank/DDBJ databases">
        <title>Whole genome sequence of Thermanaerothrix daxensis DSM 23592.</title>
        <authorList>
            <person name="Hemp J."/>
            <person name="Ward L.M."/>
            <person name="Pace L.A."/>
            <person name="Fischer W.W."/>
        </authorList>
    </citation>
    <scope>NUCLEOTIDE SEQUENCE [LARGE SCALE GENOMIC DNA]</scope>
    <source>
        <strain evidence="4 5">GNS-1</strain>
    </source>
</reference>
<protein>
    <recommendedName>
        <fullName evidence="2">Protein argonaute</fullName>
    </recommendedName>
</protein>
<dbReference type="PROSITE" id="PS50822">
    <property type="entry name" value="PIWI"/>
    <property type="match status" value="1"/>
</dbReference>
<comment type="similarity">
    <text evidence="1">Belongs to the argonaute family. Long pAgo subfamily.</text>
</comment>
<sequence length="432" mass="48601">MPYFVGEKLSPPKLRFSASSVSQWDYSPRRGLQNYGPYDAMTFGKDRINCLVVYPATLQSTKQIVVSGLQNGNGSFAGFQKLFRLPFTVCSERSISAEIPEQIDTNLRLWVRDTNPDIVLLLTSTQNPSFYTSAKSILIGLGVPSQFATQEKLRNSSQLPWMLENIALQMYAKVGGTPWTVLSPQKQKSLVVGISRAEDKQKQRVVGFVTLFSSDGDYLFFSSIAPQSVYWKDRSAYQEALAGVIAKAYNEYANLNGNPDEIVIHLCKKPGKFREFFAAEQAMKKLGANIPYAILHLNGYSSYRLFDSAHSSYVPQSGIKVVLSETETLLFLDGRKRDFRTSEEVRNRKGVPRLFEIHFDPRSTISPSEFPRLVRQVFDFAGVNWRGFNAQSVPATLNYSALIAKLIAEIGVENWRQHVAQLGLLADKAWFL</sequence>
<dbReference type="SMART" id="SM00950">
    <property type="entry name" value="Piwi"/>
    <property type="match status" value="1"/>
</dbReference>
<organism evidence="4 5">
    <name type="scientific">Thermanaerothrix daxensis</name>
    <dbReference type="NCBI Taxonomy" id="869279"/>
    <lineage>
        <taxon>Bacteria</taxon>
        <taxon>Bacillati</taxon>
        <taxon>Chloroflexota</taxon>
        <taxon>Anaerolineae</taxon>
        <taxon>Anaerolineales</taxon>
        <taxon>Anaerolineaceae</taxon>
        <taxon>Thermanaerothrix</taxon>
    </lineage>
</organism>
<feature type="domain" description="Piwi" evidence="3">
    <location>
        <begin position="117"/>
        <end position="412"/>
    </location>
</feature>